<evidence type="ECO:0000313" key="1">
    <source>
        <dbReference type="EMBL" id="TDG02622.1"/>
    </source>
</evidence>
<accession>A0A4R5L259</accession>
<proteinExistence type="predicted"/>
<protein>
    <submittedName>
        <fullName evidence="1">Uncharacterized protein</fullName>
    </submittedName>
</protein>
<gene>
    <name evidence="1" type="ORF">E1N52_38965</name>
</gene>
<organism evidence="1 2">
    <name type="scientific">Paraburkholderia guartelaensis</name>
    <dbReference type="NCBI Taxonomy" id="2546446"/>
    <lineage>
        <taxon>Bacteria</taxon>
        <taxon>Pseudomonadati</taxon>
        <taxon>Pseudomonadota</taxon>
        <taxon>Betaproteobacteria</taxon>
        <taxon>Burkholderiales</taxon>
        <taxon>Burkholderiaceae</taxon>
        <taxon>Paraburkholderia</taxon>
    </lineage>
</organism>
<dbReference type="AlphaFoldDB" id="A0A4R5L259"/>
<sequence length="119" mass="12874">MSMHENAEVLLAWFRERASATVSEIVASGLMKSRTATDAVQYALRNGALERIVRSGASAKDRVHYRATGVALPAPRAQAGRPSFDGLLTAWGIVLEPPRLLSTESCRHQISDSGLPDND</sequence>
<dbReference type="RefSeq" id="WP_133189953.1">
    <property type="nucleotide sequence ID" value="NZ_SMOD01000057.1"/>
</dbReference>
<evidence type="ECO:0000313" key="2">
    <source>
        <dbReference type="Proteomes" id="UP000295606"/>
    </source>
</evidence>
<dbReference type="OrthoDB" id="9101120at2"/>
<dbReference type="Proteomes" id="UP000295606">
    <property type="component" value="Unassembled WGS sequence"/>
</dbReference>
<dbReference type="EMBL" id="SMOD01000057">
    <property type="protein sequence ID" value="TDG02622.1"/>
    <property type="molecule type" value="Genomic_DNA"/>
</dbReference>
<reference evidence="1 2" key="1">
    <citation type="submission" date="2019-03" db="EMBL/GenBank/DDBJ databases">
        <title>Paraburkholderia sp. isolated from native Mimosa gymnas in Guartela State Park, Brazil.</title>
        <authorList>
            <person name="Paulitsch F."/>
            <person name="Hungria M."/>
            <person name="Delamuta J.R.M."/>
            <person name="Ribeiro R.A."/>
            <person name="Dall'Agnol R."/>
            <person name="Silva J.S.B."/>
        </authorList>
    </citation>
    <scope>NUCLEOTIDE SEQUENCE [LARGE SCALE GENOMIC DNA]</scope>
    <source>
        <strain evidence="1 2">CNPSo 3008</strain>
    </source>
</reference>
<name>A0A4R5L259_9BURK</name>
<comment type="caution">
    <text evidence="1">The sequence shown here is derived from an EMBL/GenBank/DDBJ whole genome shotgun (WGS) entry which is preliminary data.</text>
</comment>